<keyword evidence="2" id="KW-0808">Transferase</keyword>
<dbReference type="PANTHER" id="PTHR36699:SF1">
    <property type="entry name" value="L,D-TRANSPEPTIDASE YAFK-RELATED"/>
    <property type="match status" value="1"/>
</dbReference>
<evidence type="ECO:0000313" key="12">
    <source>
        <dbReference type="Proteomes" id="UP000198508"/>
    </source>
</evidence>
<evidence type="ECO:0000256" key="4">
    <source>
        <dbReference type="ARBA" id="ARBA00022960"/>
    </source>
</evidence>
<evidence type="ECO:0000313" key="11">
    <source>
        <dbReference type="EMBL" id="SEU00361.1"/>
    </source>
</evidence>
<evidence type="ECO:0000256" key="5">
    <source>
        <dbReference type="ARBA" id="ARBA00022984"/>
    </source>
</evidence>
<keyword evidence="5 8" id="KW-0573">Peptidoglycan synthesis</keyword>
<keyword evidence="12" id="KW-1185">Reference proteome</keyword>
<dbReference type="RefSeq" id="WP_092367691.1">
    <property type="nucleotide sequence ID" value="NZ_FOIM01000023.1"/>
</dbReference>
<feature type="active site" description="Nucleophile" evidence="8">
    <location>
        <position position="225"/>
    </location>
</feature>
<dbReference type="GO" id="GO:0008360">
    <property type="term" value="P:regulation of cell shape"/>
    <property type="evidence" value="ECO:0007669"/>
    <property type="project" value="UniProtKB-UniRule"/>
</dbReference>
<keyword evidence="4 8" id="KW-0133">Cell shape</keyword>
<feature type="repeat" description="Cell wall-binding" evidence="7">
    <location>
        <begin position="45"/>
        <end position="64"/>
    </location>
</feature>
<keyword evidence="6 8" id="KW-0961">Cell wall biogenesis/degradation</keyword>
<feature type="chain" id="PRO_5011543043" evidence="9">
    <location>
        <begin position="25"/>
        <end position="251"/>
    </location>
</feature>
<dbReference type="AlphaFoldDB" id="A0A1I0IT35"/>
<evidence type="ECO:0000256" key="3">
    <source>
        <dbReference type="ARBA" id="ARBA00022737"/>
    </source>
</evidence>
<feature type="domain" description="L,D-TPase catalytic" evidence="10">
    <location>
        <begin position="101"/>
        <end position="249"/>
    </location>
</feature>
<dbReference type="Pfam" id="PF19085">
    <property type="entry name" value="Choline_bind_2"/>
    <property type="match status" value="1"/>
</dbReference>
<proteinExistence type="predicted"/>
<feature type="signal peptide" evidence="9">
    <location>
        <begin position="1"/>
        <end position="24"/>
    </location>
</feature>
<reference evidence="12" key="1">
    <citation type="submission" date="2016-10" db="EMBL/GenBank/DDBJ databases">
        <authorList>
            <person name="Varghese N."/>
            <person name="Submissions S."/>
        </authorList>
    </citation>
    <scope>NUCLEOTIDE SEQUENCE [LARGE SCALE GENOMIC DNA]</scope>
    <source>
        <strain evidence="12">NLAE-zl-G277</strain>
    </source>
</reference>
<dbReference type="GO" id="GO:0016740">
    <property type="term" value="F:transferase activity"/>
    <property type="evidence" value="ECO:0007669"/>
    <property type="project" value="UniProtKB-KW"/>
</dbReference>
<dbReference type="InterPro" id="IPR018337">
    <property type="entry name" value="Cell_wall/Cho-bd_repeat"/>
</dbReference>
<dbReference type="PANTHER" id="PTHR36699">
    <property type="entry name" value="LD-TRANSPEPTIDASE"/>
    <property type="match status" value="1"/>
</dbReference>
<organism evidence="11 12">
    <name type="scientific">Enterocloster lavalensis</name>
    <dbReference type="NCBI Taxonomy" id="460384"/>
    <lineage>
        <taxon>Bacteria</taxon>
        <taxon>Bacillati</taxon>
        <taxon>Bacillota</taxon>
        <taxon>Clostridia</taxon>
        <taxon>Lachnospirales</taxon>
        <taxon>Lachnospiraceae</taxon>
        <taxon>Enterocloster</taxon>
    </lineage>
</organism>
<protein>
    <submittedName>
        <fullName evidence="11">L,D-transpeptidase catalytic domain</fullName>
    </submittedName>
</protein>
<dbReference type="InterPro" id="IPR005490">
    <property type="entry name" value="LD_TPept_cat_dom"/>
</dbReference>
<evidence type="ECO:0000256" key="9">
    <source>
        <dbReference type="SAM" id="SignalP"/>
    </source>
</evidence>
<dbReference type="CDD" id="cd16913">
    <property type="entry name" value="YkuD_like"/>
    <property type="match status" value="1"/>
</dbReference>
<name>A0A1I0IT35_9FIRM</name>
<dbReference type="EMBL" id="FOIM01000023">
    <property type="protein sequence ID" value="SEU00361.1"/>
    <property type="molecule type" value="Genomic_DNA"/>
</dbReference>
<feature type="active site" description="Proton donor/acceptor" evidence="8">
    <location>
        <position position="213"/>
    </location>
</feature>
<gene>
    <name evidence="11" type="ORF">SAMN05216313_12384</name>
</gene>
<dbReference type="UniPathway" id="UPA00219"/>
<dbReference type="Pfam" id="PF03734">
    <property type="entry name" value="YkuD"/>
    <property type="match status" value="1"/>
</dbReference>
<accession>A0A1I0IT35</accession>
<dbReference type="GO" id="GO:0009252">
    <property type="term" value="P:peptidoglycan biosynthetic process"/>
    <property type="evidence" value="ECO:0007669"/>
    <property type="project" value="UniProtKB-UniPathway"/>
</dbReference>
<dbReference type="GO" id="GO:0071555">
    <property type="term" value="P:cell wall organization"/>
    <property type="evidence" value="ECO:0007669"/>
    <property type="project" value="UniProtKB-UniRule"/>
</dbReference>
<evidence type="ECO:0000259" key="10">
    <source>
        <dbReference type="PROSITE" id="PS52029"/>
    </source>
</evidence>
<dbReference type="InterPro" id="IPR038063">
    <property type="entry name" value="Transpep_catalytic_dom"/>
</dbReference>
<evidence type="ECO:0000256" key="7">
    <source>
        <dbReference type="PROSITE-ProRule" id="PRU00591"/>
    </source>
</evidence>
<evidence type="ECO:0000256" key="8">
    <source>
        <dbReference type="PROSITE-ProRule" id="PRU01373"/>
    </source>
</evidence>
<dbReference type="Proteomes" id="UP000198508">
    <property type="component" value="Unassembled WGS sequence"/>
</dbReference>
<dbReference type="PROSITE" id="PS52029">
    <property type="entry name" value="LD_TPASE"/>
    <property type="match status" value="1"/>
</dbReference>
<sequence length="251" mass="28040">MRAVIKSTMLTLLFCLLGSITSFAGEWVQDEIGWLYINNDSNYLVNEWQEVDGRHYYFGSDGYMLSNQITPDEYWIGADGYWINDSGINQEVMAEKSMNSSLLVFDKFSHQMELWVNGEKIYNCLGIAGALMGDKEIEGDYKTPVGEFYVCVKNANSNYHKALGLSYPNLEDAERGISQGLISVAQYGKIVNAVQSGGKPDWYTPLGGEIMIHGARGVTDGTRGCIGIRDSDIDYIWNFVDVGTKVIIQDN</sequence>
<keyword evidence="3" id="KW-0677">Repeat</keyword>
<dbReference type="Gene3D" id="2.10.270.10">
    <property type="entry name" value="Cholin Binding"/>
    <property type="match status" value="1"/>
</dbReference>
<dbReference type="SUPFAM" id="SSF69360">
    <property type="entry name" value="Cell wall binding repeat"/>
    <property type="match status" value="1"/>
</dbReference>
<keyword evidence="9" id="KW-0732">Signal</keyword>
<dbReference type="PROSITE" id="PS51170">
    <property type="entry name" value="CW"/>
    <property type="match status" value="1"/>
</dbReference>
<comment type="pathway">
    <text evidence="1 8">Cell wall biogenesis; peptidoglycan biosynthesis.</text>
</comment>
<evidence type="ECO:0000256" key="1">
    <source>
        <dbReference type="ARBA" id="ARBA00004752"/>
    </source>
</evidence>
<evidence type="ECO:0000256" key="6">
    <source>
        <dbReference type="ARBA" id="ARBA00023316"/>
    </source>
</evidence>
<evidence type="ECO:0000256" key="2">
    <source>
        <dbReference type="ARBA" id="ARBA00022679"/>
    </source>
</evidence>
<dbReference type="Gene3D" id="2.40.440.10">
    <property type="entry name" value="L,D-transpeptidase catalytic domain-like"/>
    <property type="match status" value="1"/>
</dbReference>
<dbReference type="SUPFAM" id="SSF141523">
    <property type="entry name" value="L,D-transpeptidase catalytic domain-like"/>
    <property type="match status" value="1"/>
</dbReference>
<dbReference type="STRING" id="460384.SAMN05216313_12384"/>